<organism evidence="1 2">
    <name type="scientific">Flaviaesturariibacter flavus</name>
    <dbReference type="NCBI Taxonomy" id="2502780"/>
    <lineage>
        <taxon>Bacteria</taxon>
        <taxon>Pseudomonadati</taxon>
        <taxon>Bacteroidota</taxon>
        <taxon>Chitinophagia</taxon>
        <taxon>Chitinophagales</taxon>
        <taxon>Chitinophagaceae</taxon>
        <taxon>Flaviaestuariibacter</taxon>
    </lineage>
</organism>
<dbReference type="EMBL" id="SJZI01000002">
    <property type="protein sequence ID" value="TCJ19373.1"/>
    <property type="molecule type" value="Genomic_DNA"/>
</dbReference>
<dbReference type="AlphaFoldDB" id="A0A4R1BP16"/>
<keyword evidence="2" id="KW-1185">Reference proteome</keyword>
<dbReference type="RefSeq" id="WP_131446641.1">
    <property type="nucleotide sequence ID" value="NZ_SJZI01000002.1"/>
</dbReference>
<gene>
    <name evidence="1" type="ORF">EPD60_02875</name>
</gene>
<sequence length="69" mass="7884">MTLNHPQDLETMDLKDLQTLLSSMKQKFETAFAAGRPYEETNAVYKLLKELQYAVSLRYARTEALAEAS</sequence>
<proteinExistence type="predicted"/>
<evidence type="ECO:0000313" key="2">
    <source>
        <dbReference type="Proteomes" id="UP000295334"/>
    </source>
</evidence>
<comment type="caution">
    <text evidence="1">The sequence shown here is derived from an EMBL/GenBank/DDBJ whole genome shotgun (WGS) entry which is preliminary data.</text>
</comment>
<dbReference type="Proteomes" id="UP000295334">
    <property type="component" value="Unassembled WGS sequence"/>
</dbReference>
<accession>A0A4R1BP16</accession>
<evidence type="ECO:0000313" key="1">
    <source>
        <dbReference type="EMBL" id="TCJ19373.1"/>
    </source>
</evidence>
<protein>
    <submittedName>
        <fullName evidence="1">Uncharacterized protein</fullName>
    </submittedName>
</protein>
<reference evidence="1 2" key="1">
    <citation type="submission" date="2019-03" db="EMBL/GenBank/DDBJ databases">
        <authorList>
            <person name="Kim M.K.M."/>
        </authorList>
    </citation>
    <scope>NUCLEOTIDE SEQUENCE [LARGE SCALE GENOMIC DNA]</scope>
    <source>
        <strain evidence="1 2">17J68-12</strain>
    </source>
</reference>
<name>A0A4R1BP16_9BACT</name>